<feature type="region of interest" description="Disordered" evidence="1">
    <location>
        <begin position="382"/>
        <end position="411"/>
    </location>
</feature>
<evidence type="ECO:0000313" key="3">
    <source>
        <dbReference type="Proteomes" id="UP000054544"/>
    </source>
</evidence>
<keyword evidence="3" id="KW-1185">Reference proteome</keyword>
<evidence type="ECO:0000256" key="1">
    <source>
        <dbReference type="SAM" id="MobiDB-lite"/>
    </source>
</evidence>
<name>A0A0D9NJK7_METAN</name>
<protein>
    <submittedName>
        <fullName evidence="2">Uncharacterized protein</fullName>
    </submittedName>
</protein>
<reference evidence="3" key="1">
    <citation type="journal article" date="2014" name="BMC Genomics">
        <title>The genome sequence of the biocontrol fungus Metarhizium anisopliae and comparative genomics of Metarhizium species.</title>
        <authorList>
            <person name="Pattemore J.A."/>
            <person name="Hane J.K."/>
            <person name="Williams A.H."/>
            <person name="Wilson B.A."/>
            <person name="Stodart B.J."/>
            <person name="Ash G.J."/>
        </authorList>
    </citation>
    <scope>NUCLEOTIDE SEQUENCE [LARGE SCALE GENOMIC DNA]</scope>
    <source>
        <strain evidence="3">BRIP 53293</strain>
    </source>
</reference>
<proteinExistence type="predicted"/>
<organism evidence="2 3">
    <name type="scientific">Metarhizium anisopliae BRIP 53293</name>
    <dbReference type="NCBI Taxonomy" id="1291518"/>
    <lineage>
        <taxon>Eukaryota</taxon>
        <taxon>Fungi</taxon>
        <taxon>Dikarya</taxon>
        <taxon>Ascomycota</taxon>
        <taxon>Pezizomycotina</taxon>
        <taxon>Sordariomycetes</taxon>
        <taxon>Hypocreomycetidae</taxon>
        <taxon>Hypocreales</taxon>
        <taxon>Clavicipitaceae</taxon>
        <taxon>Metarhizium</taxon>
    </lineage>
</organism>
<gene>
    <name evidence="2" type="ORF">H634G_10789</name>
</gene>
<dbReference type="AlphaFoldDB" id="A0A0D9NJK7"/>
<dbReference type="Proteomes" id="UP000054544">
    <property type="component" value="Unassembled WGS sequence"/>
</dbReference>
<evidence type="ECO:0000313" key="2">
    <source>
        <dbReference type="EMBL" id="KJK73928.1"/>
    </source>
</evidence>
<sequence length="496" mass="56510">MPIKATTGDNSCRSEILQMIPPILCSPGQCPASSLVSRSSSLRLSLGGPHQGIARDLSPFPNTNFFRGDGNNFLIQLPSLGEFDLGVEALARSYGSARPSTAPLPPPPPSRQVSMLLSLPQAYDFQFVRCDPSPSPDGENRHISQKYTTEEGDFIIYCWHEKNLKWQRIKQDFAAMFGRTPERTIQGLQSWYYRMNQRIPLWDPDGRLIFDNDNDIEPKCVSIKCRQRDSQDNPMEPPGLSQRYPERAIHYSWVDPELKRVYQDWAAKRAKQFHDRRERRNRKWRRWVQQAIPRDSPGLFSPREQQPVSILGSQKVEAYNAKLTVFSAFCQSFEETAKQFTSEQERNLAQHFCNSFLKFWDQSLGDAKSAPTHTYSSVAACHEGLPSSPPKQPRPQQQPTRVTKNNQPPRSYLKKTSGFSYDYQLKPQLETMTAMRSELISPQKSTLTKAKIPQAMPVDSGWAVLPVDMATRNLILERRAEWADDLGATVVEVSTN</sequence>
<feature type="compositionally biased region" description="Low complexity" evidence="1">
    <location>
        <begin position="394"/>
        <end position="404"/>
    </location>
</feature>
<dbReference type="EMBL" id="KE384769">
    <property type="protein sequence ID" value="KJK73928.1"/>
    <property type="molecule type" value="Genomic_DNA"/>
</dbReference>
<accession>A0A0D9NJK7</accession>